<evidence type="ECO:0000313" key="3">
    <source>
        <dbReference type="EMBL" id="MBB6221991.1"/>
    </source>
</evidence>
<dbReference type="EMBL" id="JACIIJ010000006">
    <property type="protein sequence ID" value="MBB6221991.1"/>
    <property type="molecule type" value="Genomic_DNA"/>
</dbReference>
<feature type="compositionally biased region" description="Basic and acidic residues" evidence="1">
    <location>
        <begin position="111"/>
        <end position="136"/>
    </location>
</feature>
<dbReference type="AlphaFoldDB" id="A0A7Z0IZB6"/>
<sequence length="380" mass="40283">MKTSVVTSAVLHCLVLTWAMVSLSAPESFKVEDFEAMPVDLVPVESITQMQQGDKKAPKKETSAPVPTTRPPIAQPAENAGDNNVDLKTPPVPNAKPSNTEAAAANSSDKPMPKVDPKPNDVKEIVKEETEVEQPKEVASIPPPKPVEVTPPKPEEKPPEEQAKPEEPPKPDAEALPDNVPTPVAKPQVKPPEPQKPAEKPPEKTADQPKTADTPTDKKKADKKQETAKSASPMKSDFNADEVAALLNKTDPSAGGAKRSTQEASLGAKKSNGGAALSQSEIDAVRGQISGNWTVVSGLAGANEVHLKVRVQLDQAGNVVGEPEVIASGGPDSTRQALKSSVYRAVMKSSPLKNLPADKYEGENGWNEMDLNFDASDLGI</sequence>
<dbReference type="Gene3D" id="3.30.1150.10">
    <property type="match status" value="1"/>
</dbReference>
<evidence type="ECO:0000313" key="5">
    <source>
        <dbReference type="Proteomes" id="UP000517187"/>
    </source>
</evidence>
<proteinExistence type="predicted"/>
<feature type="region of interest" description="Disordered" evidence="1">
    <location>
        <begin position="48"/>
        <end position="279"/>
    </location>
</feature>
<gene>
    <name evidence="3" type="ORF">GGE66_002970</name>
    <name evidence="4" type="ORF">GGI64_003994</name>
</gene>
<feature type="signal peptide" evidence="2">
    <location>
        <begin position="1"/>
        <end position="24"/>
    </location>
</feature>
<organism evidence="4 6">
    <name type="scientific">Rhizobium leguminosarum</name>
    <dbReference type="NCBI Taxonomy" id="384"/>
    <lineage>
        <taxon>Bacteria</taxon>
        <taxon>Pseudomonadati</taxon>
        <taxon>Pseudomonadota</taxon>
        <taxon>Alphaproteobacteria</taxon>
        <taxon>Hyphomicrobiales</taxon>
        <taxon>Rhizobiaceae</taxon>
        <taxon>Rhizobium/Agrobacterium group</taxon>
        <taxon>Rhizobium</taxon>
    </lineage>
</organism>
<keyword evidence="2" id="KW-0732">Signal</keyword>
<feature type="compositionally biased region" description="Basic and acidic residues" evidence="1">
    <location>
        <begin position="196"/>
        <end position="207"/>
    </location>
</feature>
<dbReference type="Proteomes" id="UP000535276">
    <property type="component" value="Unassembled WGS sequence"/>
</dbReference>
<evidence type="ECO:0000256" key="1">
    <source>
        <dbReference type="SAM" id="MobiDB-lite"/>
    </source>
</evidence>
<name>A0A7Z0IZB6_RHILE</name>
<evidence type="ECO:0000313" key="6">
    <source>
        <dbReference type="Proteomes" id="UP000535276"/>
    </source>
</evidence>
<feature type="compositionally biased region" description="Pro residues" evidence="1">
    <location>
        <begin position="141"/>
        <end position="152"/>
    </location>
</feature>
<evidence type="ECO:0000313" key="4">
    <source>
        <dbReference type="EMBL" id="NYJ12920.1"/>
    </source>
</evidence>
<dbReference type="RefSeq" id="WP_179612278.1">
    <property type="nucleotide sequence ID" value="NZ_JACBZV010000006.1"/>
</dbReference>
<comment type="caution">
    <text evidence="4">The sequence shown here is derived from an EMBL/GenBank/DDBJ whole genome shotgun (WGS) entry which is preliminary data.</text>
</comment>
<accession>A0A7Z0IZB6</accession>
<feature type="chain" id="PRO_5036218709" evidence="2">
    <location>
        <begin position="25"/>
        <end position="380"/>
    </location>
</feature>
<evidence type="ECO:0000256" key="2">
    <source>
        <dbReference type="SAM" id="SignalP"/>
    </source>
</evidence>
<dbReference type="Proteomes" id="UP000517187">
    <property type="component" value="Unassembled WGS sequence"/>
</dbReference>
<protein>
    <submittedName>
        <fullName evidence="4">Uncharacterized protein</fullName>
    </submittedName>
</protein>
<dbReference type="EMBL" id="JACBZV010000006">
    <property type="protein sequence ID" value="NYJ12920.1"/>
    <property type="molecule type" value="Genomic_DNA"/>
</dbReference>
<feature type="compositionally biased region" description="Basic and acidic residues" evidence="1">
    <location>
        <begin position="215"/>
        <end position="227"/>
    </location>
</feature>
<feature type="compositionally biased region" description="Basic and acidic residues" evidence="1">
    <location>
        <begin position="53"/>
        <end position="62"/>
    </location>
</feature>
<feature type="compositionally biased region" description="Basic and acidic residues" evidence="1">
    <location>
        <begin position="153"/>
        <end position="173"/>
    </location>
</feature>
<feature type="compositionally biased region" description="Polar residues" evidence="1">
    <location>
        <begin position="96"/>
        <end position="109"/>
    </location>
</feature>
<reference evidence="4 6" key="1">
    <citation type="submission" date="2020-07" db="EMBL/GenBank/DDBJ databases">
        <title>Genomic Encyclopedia of Type Strains, Phase IV (KMG-V): Genome sequencing to study the core and pangenomes of soil and plant-associated prokaryotes.</title>
        <authorList>
            <person name="Whitman W."/>
        </authorList>
    </citation>
    <scope>NUCLEOTIDE SEQUENCE [LARGE SCALE GENOMIC DNA]</scope>
    <source>
        <strain evidence="3 5">SEMIA 4011</strain>
        <strain evidence="4 6">SEMIA 4052</strain>
    </source>
</reference>